<evidence type="ECO:0008006" key="4">
    <source>
        <dbReference type="Google" id="ProtNLM"/>
    </source>
</evidence>
<name>A0A8K1C7K8_PYTOL</name>
<dbReference type="Proteomes" id="UP000794436">
    <property type="component" value="Unassembled WGS sequence"/>
</dbReference>
<keyword evidence="1" id="KW-0812">Transmembrane</keyword>
<organism evidence="2 3">
    <name type="scientific">Pythium oligandrum</name>
    <name type="common">Mycoparasitic fungus</name>
    <dbReference type="NCBI Taxonomy" id="41045"/>
    <lineage>
        <taxon>Eukaryota</taxon>
        <taxon>Sar</taxon>
        <taxon>Stramenopiles</taxon>
        <taxon>Oomycota</taxon>
        <taxon>Peronosporomycetes</taxon>
        <taxon>Pythiales</taxon>
        <taxon>Pythiaceae</taxon>
        <taxon>Pythium</taxon>
    </lineage>
</organism>
<evidence type="ECO:0000313" key="3">
    <source>
        <dbReference type="Proteomes" id="UP000794436"/>
    </source>
</evidence>
<comment type="caution">
    <text evidence="2">The sequence shown here is derived from an EMBL/GenBank/DDBJ whole genome shotgun (WGS) entry which is preliminary data.</text>
</comment>
<dbReference type="AlphaFoldDB" id="A0A8K1C7K8"/>
<keyword evidence="1" id="KW-1133">Transmembrane helix</keyword>
<gene>
    <name evidence="2" type="ORF">Poli38472_013393</name>
</gene>
<dbReference type="EMBL" id="SPLM01000113">
    <property type="protein sequence ID" value="TMW57919.1"/>
    <property type="molecule type" value="Genomic_DNA"/>
</dbReference>
<sequence length="170" mass="18828">MVASLSLSEGLSLEFQGNYRYITVAAALWGWQCIAGMCVSVALALLCMHLLIDRYDRISFWPKGHLQLSTVIIRALADSDNFPPSCTDIRIKHVADPTKAVSMRDLKLSAMEFESEPDPKKLESSTTYVLSQAQIAGSSPLKLPIDPIKDSIKELIAMHPKPPPGWLNEF</sequence>
<evidence type="ECO:0000313" key="2">
    <source>
        <dbReference type="EMBL" id="TMW57919.1"/>
    </source>
</evidence>
<proteinExistence type="predicted"/>
<reference evidence="2" key="1">
    <citation type="submission" date="2019-03" db="EMBL/GenBank/DDBJ databases">
        <title>Long read genome sequence of the mycoparasitic Pythium oligandrum ATCC 38472 isolated from sugarbeet rhizosphere.</title>
        <authorList>
            <person name="Gaulin E."/>
        </authorList>
    </citation>
    <scope>NUCLEOTIDE SEQUENCE</scope>
    <source>
        <strain evidence="2">ATCC 38472_TT</strain>
    </source>
</reference>
<protein>
    <recommendedName>
        <fullName evidence="4">Transmembrane protein</fullName>
    </recommendedName>
</protein>
<evidence type="ECO:0000256" key="1">
    <source>
        <dbReference type="SAM" id="Phobius"/>
    </source>
</evidence>
<keyword evidence="1" id="KW-0472">Membrane</keyword>
<keyword evidence="3" id="KW-1185">Reference proteome</keyword>
<accession>A0A8K1C7K8</accession>
<feature type="transmembrane region" description="Helical" evidence="1">
    <location>
        <begin position="29"/>
        <end position="52"/>
    </location>
</feature>